<sequence>MRLSGLLLLFGLAASGARAEPPPPEIAAGFEISPPATGARFMAVTANPHATEAAVAMLRQGGSALDAAIAAQMVLGVVEPQSSGIGGGGLLMHFDVRKQQIDAWDGRETAPLAASTFPFTDASGAPLGFRDAVRDPRAVGTPGLVAMLAAAHAASGRLPWAVLFEPAIRLAEDGFAVSPRLHRLLAHEGRFVDPALQAHFFDADGRPLPVGHRLRNPALADSLRRIAAEGTEALRCGPLAEAISDAVRGGLSADAADARGLLGQRDLLAYAPIRRSALCRPFRDYRVCGFPPPSSGATTVLAMLGIWQALPAAPAPDSTAFAHRFAEAGRLAYADRAGCVGDPAFRPVPVAALLDARYLARRAVLVGDLAGPARRPAGIECAAPGEEGERPSTTHLSIVDGAGNAVALTSSIEDAFGNRRMAGGFLLNNQLTDFSTEGANRLEPGKRPRSSMAPTLVFDRQGRLYAVLGSPGGSQIPNYVAQALLGLLEGGLSPAQIVSQPRLGSRNGPTEVERGRMAQDVIDGLRARGHALREVDMTSGIALVVRGGKGWIGAADPRREGRAGGE</sequence>
<reference evidence="7" key="1">
    <citation type="journal article" date="2019" name="Int. J. Syst. Evol. Microbiol.">
        <title>The Global Catalogue of Microorganisms (GCM) 10K type strain sequencing project: providing services to taxonomists for standard genome sequencing and annotation.</title>
        <authorList>
            <consortium name="The Broad Institute Genomics Platform"/>
            <consortium name="The Broad Institute Genome Sequencing Center for Infectious Disease"/>
            <person name="Wu L."/>
            <person name="Ma J."/>
        </authorList>
    </citation>
    <scope>NUCLEOTIDE SEQUENCE [LARGE SCALE GENOMIC DNA]</scope>
    <source>
        <strain evidence="7">NBRC 102407</strain>
    </source>
</reference>
<dbReference type="Gene3D" id="1.10.246.130">
    <property type="match status" value="1"/>
</dbReference>
<keyword evidence="2" id="KW-0808">Transferase</keyword>
<name>A0ABQ6FGS9_9RHOO</name>
<dbReference type="EMBL" id="BSPX01000098">
    <property type="protein sequence ID" value="GLT24501.1"/>
    <property type="molecule type" value="Genomic_DNA"/>
</dbReference>
<dbReference type="InterPro" id="IPR043137">
    <property type="entry name" value="GGT_ssub_C"/>
</dbReference>
<comment type="similarity">
    <text evidence="1">Belongs to the gamma-glutamyltransferase family.</text>
</comment>
<evidence type="ECO:0000256" key="1">
    <source>
        <dbReference type="ARBA" id="ARBA00009381"/>
    </source>
</evidence>
<keyword evidence="3" id="KW-0378">Hydrolase</keyword>
<dbReference type="Gene3D" id="3.60.20.40">
    <property type="match status" value="1"/>
</dbReference>
<dbReference type="PANTHER" id="PTHR43199">
    <property type="entry name" value="GLUTATHIONE HYDROLASE"/>
    <property type="match status" value="1"/>
</dbReference>
<evidence type="ECO:0000313" key="7">
    <source>
        <dbReference type="Proteomes" id="UP001157167"/>
    </source>
</evidence>
<feature type="chain" id="PRO_5045913609" evidence="5">
    <location>
        <begin position="20"/>
        <end position="566"/>
    </location>
</feature>
<evidence type="ECO:0000256" key="5">
    <source>
        <dbReference type="SAM" id="SignalP"/>
    </source>
</evidence>
<proteinExistence type="inferred from homology"/>
<evidence type="ECO:0000256" key="4">
    <source>
        <dbReference type="ARBA" id="ARBA00023145"/>
    </source>
</evidence>
<evidence type="ECO:0000256" key="3">
    <source>
        <dbReference type="ARBA" id="ARBA00022801"/>
    </source>
</evidence>
<protein>
    <submittedName>
        <fullName evidence="6">Gamma-glutamyltranspeptidase</fullName>
    </submittedName>
</protein>
<gene>
    <name evidence="6" type="primary">ggt</name>
    <name evidence="6" type="ORF">GCM10007933_39820</name>
</gene>
<organism evidence="6 7">
    <name type="scientific">Zoogloea oryzae</name>
    <dbReference type="NCBI Taxonomy" id="310767"/>
    <lineage>
        <taxon>Bacteria</taxon>
        <taxon>Pseudomonadati</taxon>
        <taxon>Pseudomonadota</taxon>
        <taxon>Betaproteobacteria</taxon>
        <taxon>Rhodocyclales</taxon>
        <taxon>Zoogloeaceae</taxon>
        <taxon>Zoogloea</taxon>
    </lineage>
</organism>
<dbReference type="RefSeq" id="WP_284189665.1">
    <property type="nucleotide sequence ID" value="NZ_BSPX01000098.1"/>
</dbReference>
<evidence type="ECO:0000256" key="2">
    <source>
        <dbReference type="ARBA" id="ARBA00022679"/>
    </source>
</evidence>
<dbReference type="InterPro" id="IPR043138">
    <property type="entry name" value="GGT_lsub"/>
</dbReference>
<keyword evidence="4" id="KW-0865">Zymogen</keyword>
<comment type="caution">
    <text evidence="6">The sequence shown here is derived from an EMBL/GenBank/DDBJ whole genome shotgun (WGS) entry which is preliminary data.</text>
</comment>
<dbReference type="PRINTS" id="PR01210">
    <property type="entry name" value="GGTRANSPTASE"/>
</dbReference>
<accession>A0ABQ6FGS9</accession>
<feature type="signal peptide" evidence="5">
    <location>
        <begin position="1"/>
        <end position="19"/>
    </location>
</feature>
<evidence type="ECO:0000313" key="6">
    <source>
        <dbReference type="EMBL" id="GLT24501.1"/>
    </source>
</evidence>
<dbReference type="SUPFAM" id="SSF56235">
    <property type="entry name" value="N-terminal nucleophile aminohydrolases (Ntn hydrolases)"/>
    <property type="match status" value="1"/>
</dbReference>
<dbReference type="InterPro" id="IPR029055">
    <property type="entry name" value="Ntn_hydrolases_N"/>
</dbReference>
<dbReference type="Pfam" id="PF01019">
    <property type="entry name" value="G_glu_transpept"/>
    <property type="match status" value="1"/>
</dbReference>
<dbReference type="Proteomes" id="UP001157167">
    <property type="component" value="Unassembled WGS sequence"/>
</dbReference>
<dbReference type="InterPro" id="IPR051792">
    <property type="entry name" value="GGT_bact"/>
</dbReference>
<keyword evidence="5" id="KW-0732">Signal</keyword>
<keyword evidence="7" id="KW-1185">Reference proteome</keyword>
<dbReference type="PANTHER" id="PTHR43199:SF1">
    <property type="entry name" value="GLUTATHIONE HYDROLASE PROENZYME"/>
    <property type="match status" value="1"/>
</dbReference>